<reference evidence="1" key="1">
    <citation type="submission" date="2021-03" db="EMBL/GenBank/DDBJ databases">
        <authorList>
            <consortium name="Genoscope - CEA"/>
            <person name="William W."/>
        </authorList>
    </citation>
    <scope>NUCLEOTIDE SEQUENCE</scope>
    <source>
        <strain evidence="1">Doubled-haploid Pahang</strain>
    </source>
</reference>
<dbReference type="AlphaFoldDB" id="A0A8D7B6J7"/>
<gene>
    <name evidence="1" type="ORF">GSMUA_55570.1</name>
</gene>
<accession>A0A8D7B6J7</accession>
<evidence type="ECO:0000313" key="1">
    <source>
        <dbReference type="EMBL" id="CAG1860663.1"/>
    </source>
</evidence>
<protein>
    <submittedName>
        <fullName evidence="1">(wild Malaysian banana) hypothetical protein</fullName>
    </submittedName>
</protein>
<name>A0A8D7B6J7_MUSAM</name>
<organism evidence="1">
    <name type="scientific">Musa acuminata subsp. malaccensis</name>
    <name type="common">Wild banana</name>
    <name type="synonym">Musa malaccensis</name>
    <dbReference type="NCBI Taxonomy" id="214687"/>
    <lineage>
        <taxon>Eukaryota</taxon>
        <taxon>Viridiplantae</taxon>
        <taxon>Streptophyta</taxon>
        <taxon>Embryophyta</taxon>
        <taxon>Tracheophyta</taxon>
        <taxon>Spermatophyta</taxon>
        <taxon>Magnoliopsida</taxon>
        <taxon>Liliopsida</taxon>
        <taxon>Zingiberales</taxon>
        <taxon>Musaceae</taxon>
        <taxon>Musa</taxon>
    </lineage>
</organism>
<sequence>FDEKLRRLSVLGIIFLHGCCYAKLWCPPTLLWKRKFAFAENYFRKVVNFEREHNVLHELYFRRLNYHAKWNREMESKGILVCNLSDYAEYLFQQAAAEEKFKPCSAAYKTLCDDLAMGECRFRSRQQSWFISVSTSTKSFPQFISSCNIWSIKFISK</sequence>
<proteinExistence type="predicted"/>
<dbReference type="EMBL" id="HG996467">
    <property type="protein sequence ID" value="CAG1860663.1"/>
    <property type="molecule type" value="Genomic_DNA"/>
</dbReference>
<feature type="non-terminal residue" evidence="1">
    <location>
        <position position="157"/>
    </location>
</feature>